<gene>
    <name evidence="2" type="ORF">EDWATA_02701</name>
</gene>
<sequence length="66" mass="7479">MQNIHRLSGCLRRAYSGCGRGDWLSRWGTFSPSVCQPAGDEREEDGIDTRREPLPSHRRGQAGRHD</sequence>
<organism evidence="2 3">
    <name type="scientific">Edwardsiella tarda ATCC 23685</name>
    <dbReference type="NCBI Taxonomy" id="500638"/>
    <lineage>
        <taxon>Bacteria</taxon>
        <taxon>Pseudomonadati</taxon>
        <taxon>Pseudomonadota</taxon>
        <taxon>Gammaproteobacteria</taxon>
        <taxon>Enterobacterales</taxon>
        <taxon>Hafniaceae</taxon>
        <taxon>Edwardsiella</taxon>
    </lineage>
</organism>
<dbReference type="HOGENOM" id="CLU_2824258_0_0_6"/>
<dbReference type="Proteomes" id="UP000003692">
    <property type="component" value="Unassembled WGS sequence"/>
</dbReference>
<evidence type="ECO:0000313" key="3">
    <source>
        <dbReference type="Proteomes" id="UP000003692"/>
    </source>
</evidence>
<protein>
    <submittedName>
        <fullName evidence="2">Uncharacterized protein</fullName>
    </submittedName>
</protein>
<proteinExistence type="predicted"/>
<feature type="region of interest" description="Disordered" evidence="1">
    <location>
        <begin position="34"/>
        <end position="66"/>
    </location>
</feature>
<name>D4F7G6_EDWTA</name>
<dbReference type="EMBL" id="ADGK01000232">
    <property type="protein sequence ID" value="EFE22329.1"/>
    <property type="molecule type" value="Genomic_DNA"/>
</dbReference>
<evidence type="ECO:0000256" key="1">
    <source>
        <dbReference type="SAM" id="MobiDB-lite"/>
    </source>
</evidence>
<accession>D4F7G6</accession>
<reference evidence="2 3" key="1">
    <citation type="submission" date="2010-02" db="EMBL/GenBank/DDBJ databases">
        <authorList>
            <person name="Weinstock G."/>
            <person name="Sodergren E."/>
            <person name="Clifton S."/>
            <person name="Fulton L."/>
            <person name="Fulton B."/>
            <person name="Courtney L."/>
            <person name="Fronick C."/>
            <person name="Harrison M."/>
            <person name="Strong C."/>
            <person name="Farmer C."/>
            <person name="Delahaunty K."/>
            <person name="Markovic C."/>
            <person name="Hall O."/>
            <person name="Minx P."/>
            <person name="Tomlinson C."/>
            <person name="Mitreva M."/>
            <person name="Nelson J."/>
            <person name="Hou S."/>
            <person name="Wollam A."/>
            <person name="Pepin K.H."/>
            <person name="Johnson M."/>
            <person name="Bhonagiri V."/>
            <person name="Zhang X."/>
            <person name="Suruliraj S."/>
            <person name="Warren W."/>
            <person name="Chinwalla A."/>
            <person name="Mardis E.R."/>
            <person name="Wilson R.K."/>
        </authorList>
    </citation>
    <scope>NUCLEOTIDE SEQUENCE [LARGE SCALE GENOMIC DNA]</scope>
    <source>
        <strain evidence="2 3">ATCC 23685</strain>
    </source>
</reference>
<dbReference type="AlphaFoldDB" id="D4F7G6"/>
<feature type="compositionally biased region" description="Basic residues" evidence="1">
    <location>
        <begin position="56"/>
        <end position="66"/>
    </location>
</feature>
<comment type="caution">
    <text evidence="2">The sequence shown here is derived from an EMBL/GenBank/DDBJ whole genome shotgun (WGS) entry which is preliminary data.</text>
</comment>
<evidence type="ECO:0000313" key="2">
    <source>
        <dbReference type="EMBL" id="EFE22329.1"/>
    </source>
</evidence>